<protein>
    <submittedName>
        <fullName evidence="2">Uncharacterized protein</fullName>
    </submittedName>
</protein>
<name>B8BIF5_ORYSI</name>
<sequence length="179" mass="20105">MAPLEGMTGVYCARMASTQRSESANFMLKSIMPRNSTLNRFIEQFAKLQFDRESDDANAEKANKQKRLWLKPTFPVDGELGESTQYVVTGHVDGVGALRDLYTLRYFDAARRKSWCRVEFERPDLEASRRFRGERGGGGGYSAGAWSGAKAKGARGETRERRRPTCPALPVVDSRCRAE</sequence>
<gene>
    <name evidence="2" type="ORF">OsI_34799</name>
</gene>
<evidence type="ECO:0000313" key="3">
    <source>
        <dbReference type="Proteomes" id="UP000007015"/>
    </source>
</evidence>
<dbReference type="EMBL" id="CM000135">
    <property type="protein sequence ID" value="EEC67508.1"/>
    <property type="molecule type" value="Genomic_DNA"/>
</dbReference>
<dbReference type="Proteomes" id="UP000007015">
    <property type="component" value="Chromosome 10"/>
</dbReference>
<dbReference type="HOGENOM" id="CLU_1505826_0_0_1"/>
<reference evidence="2 3" key="1">
    <citation type="journal article" date="2005" name="PLoS Biol.">
        <title>The genomes of Oryza sativa: a history of duplications.</title>
        <authorList>
            <person name="Yu J."/>
            <person name="Wang J."/>
            <person name="Lin W."/>
            <person name="Li S."/>
            <person name="Li H."/>
            <person name="Zhou J."/>
            <person name="Ni P."/>
            <person name="Dong W."/>
            <person name="Hu S."/>
            <person name="Zeng C."/>
            <person name="Zhang J."/>
            <person name="Zhang Y."/>
            <person name="Li R."/>
            <person name="Xu Z."/>
            <person name="Li S."/>
            <person name="Li X."/>
            <person name="Zheng H."/>
            <person name="Cong L."/>
            <person name="Lin L."/>
            <person name="Yin J."/>
            <person name="Geng J."/>
            <person name="Li G."/>
            <person name="Shi J."/>
            <person name="Liu J."/>
            <person name="Lv H."/>
            <person name="Li J."/>
            <person name="Wang J."/>
            <person name="Deng Y."/>
            <person name="Ran L."/>
            <person name="Shi X."/>
            <person name="Wang X."/>
            <person name="Wu Q."/>
            <person name="Li C."/>
            <person name="Ren X."/>
            <person name="Wang J."/>
            <person name="Wang X."/>
            <person name="Li D."/>
            <person name="Liu D."/>
            <person name="Zhang X."/>
            <person name="Ji Z."/>
            <person name="Zhao W."/>
            <person name="Sun Y."/>
            <person name="Zhang Z."/>
            <person name="Bao J."/>
            <person name="Han Y."/>
            <person name="Dong L."/>
            <person name="Ji J."/>
            <person name="Chen P."/>
            <person name="Wu S."/>
            <person name="Liu J."/>
            <person name="Xiao Y."/>
            <person name="Bu D."/>
            <person name="Tan J."/>
            <person name="Yang L."/>
            <person name="Ye C."/>
            <person name="Zhang J."/>
            <person name="Xu J."/>
            <person name="Zhou Y."/>
            <person name="Yu Y."/>
            <person name="Zhang B."/>
            <person name="Zhuang S."/>
            <person name="Wei H."/>
            <person name="Liu B."/>
            <person name="Lei M."/>
            <person name="Yu H."/>
            <person name="Li Y."/>
            <person name="Xu H."/>
            <person name="Wei S."/>
            <person name="He X."/>
            <person name="Fang L."/>
            <person name="Zhang Z."/>
            <person name="Zhang Y."/>
            <person name="Huang X."/>
            <person name="Su Z."/>
            <person name="Tong W."/>
            <person name="Li J."/>
            <person name="Tong Z."/>
            <person name="Li S."/>
            <person name="Ye J."/>
            <person name="Wang L."/>
            <person name="Fang L."/>
            <person name="Lei T."/>
            <person name="Chen C."/>
            <person name="Chen H."/>
            <person name="Xu Z."/>
            <person name="Li H."/>
            <person name="Huang H."/>
            <person name="Zhang F."/>
            <person name="Xu H."/>
            <person name="Li N."/>
            <person name="Zhao C."/>
            <person name="Li S."/>
            <person name="Dong L."/>
            <person name="Huang Y."/>
            <person name="Li L."/>
            <person name="Xi Y."/>
            <person name="Qi Q."/>
            <person name="Li W."/>
            <person name="Zhang B."/>
            <person name="Hu W."/>
            <person name="Zhang Y."/>
            <person name="Tian X."/>
            <person name="Jiao Y."/>
            <person name="Liang X."/>
            <person name="Jin J."/>
            <person name="Gao L."/>
            <person name="Zheng W."/>
            <person name="Hao B."/>
            <person name="Liu S."/>
            <person name="Wang W."/>
            <person name="Yuan L."/>
            <person name="Cao M."/>
            <person name="McDermott J."/>
            <person name="Samudrala R."/>
            <person name="Wang J."/>
            <person name="Wong G.K."/>
            <person name="Yang H."/>
        </authorList>
    </citation>
    <scope>NUCLEOTIDE SEQUENCE [LARGE SCALE GENOMIC DNA]</scope>
    <source>
        <strain evidence="3">cv. 93-11</strain>
    </source>
</reference>
<keyword evidence="3" id="KW-1185">Reference proteome</keyword>
<evidence type="ECO:0000313" key="2">
    <source>
        <dbReference type="EMBL" id="EEC67508.1"/>
    </source>
</evidence>
<accession>B8BIF5</accession>
<proteinExistence type="predicted"/>
<organism evidence="2 3">
    <name type="scientific">Oryza sativa subsp. indica</name>
    <name type="common">Rice</name>
    <dbReference type="NCBI Taxonomy" id="39946"/>
    <lineage>
        <taxon>Eukaryota</taxon>
        <taxon>Viridiplantae</taxon>
        <taxon>Streptophyta</taxon>
        <taxon>Embryophyta</taxon>
        <taxon>Tracheophyta</taxon>
        <taxon>Spermatophyta</taxon>
        <taxon>Magnoliopsida</taxon>
        <taxon>Liliopsida</taxon>
        <taxon>Poales</taxon>
        <taxon>Poaceae</taxon>
        <taxon>BOP clade</taxon>
        <taxon>Oryzoideae</taxon>
        <taxon>Oryzeae</taxon>
        <taxon>Oryzinae</taxon>
        <taxon>Oryza</taxon>
        <taxon>Oryza sativa</taxon>
    </lineage>
</organism>
<evidence type="ECO:0000256" key="1">
    <source>
        <dbReference type="SAM" id="MobiDB-lite"/>
    </source>
</evidence>
<dbReference type="AlphaFoldDB" id="B8BIF5"/>
<feature type="region of interest" description="Disordered" evidence="1">
    <location>
        <begin position="131"/>
        <end position="166"/>
    </location>
</feature>
<dbReference type="Gramene" id="BGIOSGA031321-TA">
    <property type="protein sequence ID" value="BGIOSGA031321-PA"/>
    <property type="gene ID" value="BGIOSGA031321"/>
</dbReference>